<dbReference type="AlphaFoldDB" id="A0A1H0M7B6"/>
<gene>
    <name evidence="3" type="ORF">SAMN04488529_101351</name>
</gene>
<feature type="transmembrane region" description="Helical" evidence="2">
    <location>
        <begin position="12"/>
        <end position="31"/>
    </location>
</feature>
<keyword evidence="2" id="KW-0472">Membrane</keyword>
<evidence type="ECO:0000313" key="3">
    <source>
        <dbReference type="EMBL" id="SDO76359.1"/>
    </source>
</evidence>
<dbReference type="Proteomes" id="UP000198597">
    <property type="component" value="Unassembled WGS sequence"/>
</dbReference>
<keyword evidence="4" id="KW-1185">Reference proteome</keyword>
<keyword evidence="1" id="KW-0175">Coiled coil</keyword>
<proteinExistence type="predicted"/>
<dbReference type="Gene3D" id="1.25.40.10">
    <property type="entry name" value="Tetratricopeptide repeat domain"/>
    <property type="match status" value="1"/>
</dbReference>
<evidence type="ECO:0008006" key="5">
    <source>
        <dbReference type="Google" id="ProtNLM"/>
    </source>
</evidence>
<keyword evidence="2" id="KW-0812">Transmembrane</keyword>
<name>A0A1H0M7B6_9CLOT</name>
<evidence type="ECO:0000313" key="4">
    <source>
        <dbReference type="Proteomes" id="UP000198597"/>
    </source>
</evidence>
<feature type="coiled-coil region" evidence="1">
    <location>
        <begin position="103"/>
        <end position="154"/>
    </location>
</feature>
<dbReference type="RefSeq" id="WP_089965178.1">
    <property type="nucleotide sequence ID" value="NZ_FNJM01000001.1"/>
</dbReference>
<feature type="transmembrane region" description="Helical" evidence="2">
    <location>
        <begin position="43"/>
        <end position="65"/>
    </location>
</feature>
<protein>
    <recommendedName>
        <fullName evidence="5">Tetratricopeptide repeat-containing protein</fullName>
    </recommendedName>
</protein>
<evidence type="ECO:0000256" key="2">
    <source>
        <dbReference type="SAM" id="Phobius"/>
    </source>
</evidence>
<dbReference type="OrthoDB" id="2013252at2"/>
<dbReference type="InterPro" id="IPR011990">
    <property type="entry name" value="TPR-like_helical_dom_sf"/>
</dbReference>
<feature type="transmembrane region" description="Helical" evidence="2">
    <location>
        <begin position="77"/>
        <end position="101"/>
    </location>
</feature>
<keyword evidence="2" id="KW-1133">Transmembrane helix</keyword>
<sequence>MNELIAWFSNSSIGIYIIAAIVSVICSLLVNNKKEKENRWVESIVYIGILILVTMTIRIFSNVIVIEAPKISEASSISNIIAVSAIFFTVLVVTVNLFQFLKTKEVENLMSKVKDKLSNLNNKIGIIDTDTLNIKEELKEISEMKKDMNDIKNCSLFYINMLKAEEEYRLGIANNNYNDSLIIIYYQKCLTVLAENKFGKVLNIEQEDISRVYVKLAVAYYRSNNTINFEKYMLKSLNYKDLDNDEIEKRMFLVDIYTSQGKFEEAFKYMQDIVSKYNQYGINKINEKINSYKIATNPNIATCSLDRLLKEIYYKEKVQTLLSQFGKVYTIEHDYFDWNLSNGKKIKALGFKSIENKS</sequence>
<dbReference type="EMBL" id="FNJM01000001">
    <property type="protein sequence ID" value="SDO76359.1"/>
    <property type="molecule type" value="Genomic_DNA"/>
</dbReference>
<accession>A0A1H0M7B6</accession>
<dbReference type="STRING" id="94869.SAMN04488529_101351"/>
<organism evidence="3 4">
    <name type="scientific">Clostridium gasigenes</name>
    <dbReference type="NCBI Taxonomy" id="94869"/>
    <lineage>
        <taxon>Bacteria</taxon>
        <taxon>Bacillati</taxon>
        <taxon>Bacillota</taxon>
        <taxon>Clostridia</taxon>
        <taxon>Eubacteriales</taxon>
        <taxon>Clostridiaceae</taxon>
        <taxon>Clostridium</taxon>
    </lineage>
</organism>
<evidence type="ECO:0000256" key="1">
    <source>
        <dbReference type="SAM" id="Coils"/>
    </source>
</evidence>
<reference evidence="3 4" key="1">
    <citation type="submission" date="2016-10" db="EMBL/GenBank/DDBJ databases">
        <authorList>
            <person name="de Groot N.N."/>
        </authorList>
    </citation>
    <scope>NUCLEOTIDE SEQUENCE [LARGE SCALE GENOMIC DNA]</scope>
    <source>
        <strain evidence="3 4">DSM 12272</strain>
    </source>
</reference>